<protein>
    <recommendedName>
        <fullName evidence="5">Short-chain dehydrogenase</fullName>
    </recommendedName>
</protein>
<name>A0ABR3W150_9PEZI</name>
<dbReference type="Gene3D" id="3.40.50.720">
    <property type="entry name" value="NAD(P)-binding Rossmann-like Domain"/>
    <property type="match status" value="1"/>
</dbReference>
<dbReference type="InterPro" id="IPR020904">
    <property type="entry name" value="Sc_DH/Rdtase_CS"/>
</dbReference>
<sequence length="251" mass="28472">MILNAGFQDFGKQVWTGDGLDMTFSANYLGHWLLTLLLLKSMDKEAGRIVLVGSQAHDPQDERNDSTKAFVDDKFQPFVTDEASFEVIAKGTWSPATEDPSWRSGYRRYAASKFFLVSMMHELQRRLDRDPDLNNISILGVDPGTMSTGLQRHASWFIRVFLFQFIMPLLAWLMPNGGVRTTQRSASDIMHAAFDVGPGLGQFPKDLYFNGLSTLETSAESRNVETCEMVWKQTMRYAHFRAEETALVHCQ</sequence>
<evidence type="ECO:0000256" key="1">
    <source>
        <dbReference type="ARBA" id="ARBA00006484"/>
    </source>
</evidence>
<dbReference type="SUPFAM" id="SSF51735">
    <property type="entry name" value="NAD(P)-binding Rossmann-fold domains"/>
    <property type="match status" value="1"/>
</dbReference>
<evidence type="ECO:0000256" key="2">
    <source>
        <dbReference type="ARBA" id="ARBA00023002"/>
    </source>
</evidence>
<comment type="caution">
    <text evidence="3">The sequence shown here is derived from an EMBL/GenBank/DDBJ whole genome shotgun (WGS) entry which is preliminary data.</text>
</comment>
<dbReference type="PANTHER" id="PTHR24320:SF152">
    <property type="entry name" value="SHORT-CHAIN DEHYDROGENASE_REDUCTASE FAMILY PROTEIN"/>
    <property type="match status" value="1"/>
</dbReference>
<evidence type="ECO:0008006" key="5">
    <source>
        <dbReference type="Google" id="ProtNLM"/>
    </source>
</evidence>
<gene>
    <name evidence="3" type="ORF">Daus18300_012858</name>
</gene>
<dbReference type="Proteomes" id="UP001583177">
    <property type="component" value="Unassembled WGS sequence"/>
</dbReference>
<dbReference type="PROSITE" id="PS00061">
    <property type="entry name" value="ADH_SHORT"/>
    <property type="match status" value="1"/>
</dbReference>
<dbReference type="PANTHER" id="PTHR24320">
    <property type="entry name" value="RETINOL DEHYDROGENASE"/>
    <property type="match status" value="1"/>
</dbReference>
<accession>A0ABR3W150</accession>
<dbReference type="EMBL" id="JAWRVE010000184">
    <property type="protein sequence ID" value="KAL1850647.1"/>
    <property type="molecule type" value="Genomic_DNA"/>
</dbReference>
<keyword evidence="2" id="KW-0560">Oxidoreductase</keyword>
<evidence type="ECO:0000313" key="3">
    <source>
        <dbReference type="EMBL" id="KAL1850647.1"/>
    </source>
</evidence>
<comment type="similarity">
    <text evidence="1">Belongs to the short-chain dehydrogenases/reductases (SDR) family.</text>
</comment>
<reference evidence="3 4" key="1">
    <citation type="journal article" date="2024" name="IMA Fungus">
        <title>IMA Genome - F19 : A genome assembly and annotation guide to empower mycologists, including annotated draft genome sequences of Ceratocystis pirilliformis, Diaporthe australafricana, Fusarium ophioides, Paecilomyces lecythidis, and Sporothrix stenoceras.</title>
        <authorList>
            <person name="Aylward J."/>
            <person name="Wilson A.M."/>
            <person name="Visagie C.M."/>
            <person name="Spraker J."/>
            <person name="Barnes I."/>
            <person name="Buitendag C."/>
            <person name="Ceriani C."/>
            <person name="Del Mar Angel L."/>
            <person name="du Plessis D."/>
            <person name="Fuchs T."/>
            <person name="Gasser K."/>
            <person name="Kramer D."/>
            <person name="Li W."/>
            <person name="Munsamy K."/>
            <person name="Piso A."/>
            <person name="Price J.L."/>
            <person name="Sonnekus B."/>
            <person name="Thomas C."/>
            <person name="van der Nest A."/>
            <person name="van Dijk A."/>
            <person name="van Heerden A."/>
            <person name="van Vuuren N."/>
            <person name="Yilmaz N."/>
            <person name="Duong T.A."/>
            <person name="van der Merwe N.A."/>
            <person name="Wingfield M.J."/>
            <person name="Wingfield B.D."/>
        </authorList>
    </citation>
    <scope>NUCLEOTIDE SEQUENCE [LARGE SCALE GENOMIC DNA]</scope>
    <source>
        <strain evidence="3 4">CMW 18300</strain>
    </source>
</reference>
<dbReference type="InterPro" id="IPR036291">
    <property type="entry name" value="NAD(P)-bd_dom_sf"/>
</dbReference>
<keyword evidence="4" id="KW-1185">Reference proteome</keyword>
<proteinExistence type="inferred from homology"/>
<evidence type="ECO:0000313" key="4">
    <source>
        <dbReference type="Proteomes" id="UP001583177"/>
    </source>
</evidence>
<organism evidence="3 4">
    <name type="scientific">Diaporthe australafricana</name>
    <dbReference type="NCBI Taxonomy" id="127596"/>
    <lineage>
        <taxon>Eukaryota</taxon>
        <taxon>Fungi</taxon>
        <taxon>Dikarya</taxon>
        <taxon>Ascomycota</taxon>
        <taxon>Pezizomycotina</taxon>
        <taxon>Sordariomycetes</taxon>
        <taxon>Sordariomycetidae</taxon>
        <taxon>Diaporthales</taxon>
        <taxon>Diaporthaceae</taxon>
        <taxon>Diaporthe</taxon>
    </lineage>
</organism>